<evidence type="ECO:0000313" key="2">
    <source>
        <dbReference type="Proteomes" id="UP001153331"/>
    </source>
</evidence>
<name>A0ACC2IHB6_9PLEO</name>
<dbReference type="Proteomes" id="UP001153331">
    <property type="component" value="Unassembled WGS sequence"/>
</dbReference>
<protein>
    <submittedName>
        <fullName evidence="1">Uncharacterized protein</fullName>
    </submittedName>
</protein>
<comment type="caution">
    <text evidence="1">The sequence shown here is derived from an EMBL/GenBank/DDBJ whole genome shotgun (WGS) entry which is preliminary data.</text>
</comment>
<keyword evidence="2" id="KW-1185">Reference proteome</keyword>
<organism evidence="1 2">
    <name type="scientific">Boeremia exigua</name>
    <dbReference type="NCBI Taxonomy" id="749465"/>
    <lineage>
        <taxon>Eukaryota</taxon>
        <taxon>Fungi</taxon>
        <taxon>Dikarya</taxon>
        <taxon>Ascomycota</taxon>
        <taxon>Pezizomycotina</taxon>
        <taxon>Dothideomycetes</taxon>
        <taxon>Pleosporomycetidae</taxon>
        <taxon>Pleosporales</taxon>
        <taxon>Pleosporineae</taxon>
        <taxon>Didymellaceae</taxon>
        <taxon>Boeremia</taxon>
    </lineage>
</organism>
<reference evidence="1" key="1">
    <citation type="submission" date="2022-11" db="EMBL/GenBank/DDBJ databases">
        <title>Genome Sequence of Boeremia exigua.</title>
        <authorList>
            <person name="Buettner E."/>
        </authorList>
    </citation>
    <scope>NUCLEOTIDE SEQUENCE</scope>
    <source>
        <strain evidence="1">CU02</strain>
    </source>
</reference>
<evidence type="ECO:0000313" key="1">
    <source>
        <dbReference type="EMBL" id="KAJ8114517.1"/>
    </source>
</evidence>
<proteinExistence type="predicted"/>
<accession>A0ACC2IHB6</accession>
<gene>
    <name evidence="1" type="ORF">OPT61_g3622</name>
</gene>
<dbReference type="EMBL" id="JAPHNI010000189">
    <property type="protein sequence ID" value="KAJ8114517.1"/>
    <property type="molecule type" value="Genomic_DNA"/>
</dbReference>
<sequence>MSRHYDDYSEEDEWYRKDVYSGARHVPKPHIREHFGRRTSEYLNPEVHYTSGLHRTKSQGHGVTPNVTIYNTTRMDNESSPNVRTTTDQRSREPSADGRGRPRRMPGEWSLEDDVEELRLQITRERLARSRSRGEYHHHHGHSPDRSYEDKLKLSLAEQKLREAEAKLEAERRDEEAERREEITRRKLELKYIKDRQEREDEEERIKRQEERLRMDWELKREREERARELKLRDEEDKKERILADSRAKADAELRKKKDERERILAEADREHREEEAKRKRLIEEQKAQFEKEARKREDEAKEREEEAKRIVAEAQAKREKQEREAKAAEQAAVDAYNKRKAEEEAKAKAERERIVFEYERQKVLDAAKEKQQREELLLKIELEKKAQEKKDKEEYDAFVRKQEEKKAAEKAARDKEEAELEETMRKRLAQFGFQENQIQAMVHPEQQKKLEQQVGLTPHNPLRIAPQPTYAKIRREYLDIETLHYYDIPYEYDTDPNYIIVLREMSQKETDILFEHTRRLRTNHGDRLFIEADGRDRRGKKEYPCSLEAMADALCGPSNALQNFQKHTSVDRTLQQDRLVGRHSPAQGFRSSPGPNAALDSEFDAFQQGRPGPPQPDFQHFSPQFGTPPPQLAHAPQAPDWASDFQRLNITNQPAPAFQHQHSQAANAASAWHQDFMRQQAPVAPALARQQNTFGGMSNFGMSAFTGPSYAQPSAFQSGTQMSQVAQGKQVAQEPSFDEAAFEQAFAQAQQDALDEAEAEQKRAHSRAMNPEVMGVDRPSEDPLLIRIRETRPAVYSAIQVWSEMGLGRTEEAVSYLDSMGTLERNGDLVQDVNEARWITDSLQRIVSRGAPQEVKTRAEGLVAAINQRIMSQYPLGARVPMSQERIWQELDDAGYMKTPVHEVVEQEPQQQEQQPKSNDDDEMAATAGRLLERVADNTSEKFQNSQFLELMRRLRDREVRVEGDKMVEVNDNLPGASQSTGELPSLQSGLGSANTATPIPGIDPNILDHAATDFELPTYYENPETTTSAHPIVNEQRTPIPANEQDDDRWRNALPGRDPVMRGIPPMYWPGTP</sequence>